<feature type="region of interest" description="Disordered" evidence="1">
    <location>
        <begin position="104"/>
        <end position="329"/>
    </location>
</feature>
<keyword evidence="3" id="KW-1185">Reference proteome</keyword>
<feature type="compositionally biased region" description="Polar residues" evidence="1">
    <location>
        <begin position="251"/>
        <end position="267"/>
    </location>
</feature>
<comment type="caution">
    <text evidence="2">The sequence shown here is derived from an EMBL/GenBank/DDBJ whole genome shotgun (WGS) entry which is preliminary data.</text>
</comment>
<feature type="compositionally biased region" description="Polar residues" evidence="1">
    <location>
        <begin position="149"/>
        <end position="161"/>
    </location>
</feature>
<reference evidence="3" key="1">
    <citation type="journal article" date="2017" name="Nat. Microbiol.">
        <title>Global analysis of biosynthetic gene clusters reveals vast potential of secondary metabolite production in Penicillium species.</title>
        <authorList>
            <person name="Nielsen J.C."/>
            <person name="Grijseels S."/>
            <person name="Prigent S."/>
            <person name="Ji B."/>
            <person name="Dainat J."/>
            <person name="Nielsen K.F."/>
            <person name="Frisvad J.C."/>
            <person name="Workman M."/>
            <person name="Nielsen J."/>
        </authorList>
    </citation>
    <scope>NUCLEOTIDE SEQUENCE [LARGE SCALE GENOMIC DNA]</scope>
    <source>
        <strain evidence="3">IBT 29525</strain>
    </source>
</reference>
<feature type="compositionally biased region" description="Polar residues" evidence="1">
    <location>
        <begin position="300"/>
        <end position="314"/>
    </location>
</feature>
<dbReference type="EMBL" id="MDYO01000014">
    <property type="protein sequence ID" value="OQD96863.1"/>
    <property type="molecule type" value="Genomic_DNA"/>
</dbReference>
<name>A0A1V6R6A2_9EURO</name>
<sequence length="359" mass="39313">MILAELRLPRQDVEKMEKQINGLKNDPANAGMRWELDRLHDTVTDHALRLDTLSELTDKATGITIKALDIVELQTNNPNVQQANVWIKFVREQQDELSKLAGKMTWKSKKTKSISSGAPVSGGGYSAPQEMPETQSKIGKFIPPGILSRQRSVQAGSSNIGPNERQHQAPKPPPKPPRPTITSVPSLSRSSSPYTAPGTPSSSFHNSNIGRASVSTLGTQDDQDPKLPTSKITSSSGHLSRSSSFYAPADMQSSGLHISSMSRTAVSPGQEYTPGSSPHSRRPLTRVYSEPRAKDLGMNRSPSHTPSRQYQNVEPSVRSEHGSEVDQPSYLSVKQRAEEFDRVGILMGRPHQHRGGYNP</sequence>
<gene>
    <name evidence="2" type="ORF">PENSOL_c014G12065</name>
</gene>
<feature type="compositionally biased region" description="Low complexity" evidence="1">
    <location>
        <begin position="234"/>
        <end position="244"/>
    </location>
</feature>
<protein>
    <submittedName>
        <fullName evidence="2">Uncharacterized protein</fullName>
    </submittedName>
</protein>
<evidence type="ECO:0000313" key="3">
    <source>
        <dbReference type="Proteomes" id="UP000191612"/>
    </source>
</evidence>
<feature type="compositionally biased region" description="Polar residues" evidence="1">
    <location>
        <begin position="198"/>
        <end position="220"/>
    </location>
</feature>
<dbReference type="AlphaFoldDB" id="A0A1V6R6A2"/>
<evidence type="ECO:0000313" key="2">
    <source>
        <dbReference type="EMBL" id="OQD96863.1"/>
    </source>
</evidence>
<evidence type="ECO:0000256" key="1">
    <source>
        <dbReference type="SAM" id="MobiDB-lite"/>
    </source>
</evidence>
<feature type="compositionally biased region" description="Low complexity" evidence="1">
    <location>
        <begin position="183"/>
        <end position="192"/>
    </location>
</feature>
<feature type="compositionally biased region" description="Pro residues" evidence="1">
    <location>
        <begin position="170"/>
        <end position="179"/>
    </location>
</feature>
<proteinExistence type="predicted"/>
<dbReference type="Proteomes" id="UP000191612">
    <property type="component" value="Unassembled WGS sequence"/>
</dbReference>
<organism evidence="2 3">
    <name type="scientific">Penicillium solitum</name>
    <dbReference type="NCBI Taxonomy" id="60172"/>
    <lineage>
        <taxon>Eukaryota</taxon>
        <taxon>Fungi</taxon>
        <taxon>Dikarya</taxon>
        <taxon>Ascomycota</taxon>
        <taxon>Pezizomycotina</taxon>
        <taxon>Eurotiomycetes</taxon>
        <taxon>Eurotiomycetidae</taxon>
        <taxon>Eurotiales</taxon>
        <taxon>Aspergillaceae</taxon>
        <taxon>Penicillium</taxon>
    </lineage>
</organism>
<accession>A0A1V6R6A2</accession>